<proteinExistence type="predicted"/>
<dbReference type="AlphaFoldDB" id="L0KXD2"/>
<dbReference type="Gene3D" id="3.90.80.10">
    <property type="entry name" value="Inorganic pyrophosphatase"/>
    <property type="match status" value="1"/>
</dbReference>
<dbReference type="SUPFAM" id="SSF50324">
    <property type="entry name" value="Inorganic pyrophosphatase"/>
    <property type="match status" value="1"/>
</dbReference>
<dbReference type="HOGENOM" id="CLU_1870741_0_0_2"/>
<sequence>MKVVIETPKYSFFKYNRSGEHYIKVFFSPVPTIFNYGYIEGIKGADGMEVDAVVLGPRVTQGTVMDFPHCHGVVRFIDDSVKDDKYLFYIDGFNSSQVISFYFKVYALFKTFVYIISKKRISKCKFLGIEQFEDGV</sequence>
<keyword evidence="3" id="KW-0479">Metal-binding</keyword>
<dbReference type="InterPro" id="IPR008162">
    <property type="entry name" value="Pyrophosphatase"/>
</dbReference>
<evidence type="ECO:0000313" key="6">
    <source>
        <dbReference type="EMBL" id="AGB48644.1"/>
    </source>
</evidence>
<protein>
    <recommendedName>
        <fullName evidence="2">inorganic diphosphatase</fullName>
        <ecNumber evidence="2">3.6.1.1</ecNumber>
    </recommendedName>
</protein>
<reference evidence="7" key="1">
    <citation type="submission" date="2012-02" db="EMBL/GenBank/DDBJ databases">
        <title>Complete sequence of chromosome of Methanomethylovorans hollandica DSM 15978.</title>
        <authorList>
            <person name="Lucas S."/>
            <person name="Copeland A."/>
            <person name="Lapidus A."/>
            <person name="Glavina del Rio T."/>
            <person name="Dalin E."/>
            <person name="Tice H."/>
            <person name="Bruce D."/>
            <person name="Goodwin L."/>
            <person name="Pitluck S."/>
            <person name="Peters L."/>
            <person name="Mikhailova N."/>
            <person name="Held B."/>
            <person name="Kyrpides N."/>
            <person name="Mavromatis K."/>
            <person name="Ivanova N."/>
            <person name="Brettin T."/>
            <person name="Detter J.C."/>
            <person name="Han C."/>
            <person name="Larimer F."/>
            <person name="Land M."/>
            <person name="Hauser L."/>
            <person name="Markowitz V."/>
            <person name="Cheng J.-F."/>
            <person name="Hugenholtz P."/>
            <person name="Woyke T."/>
            <person name="Wu D."/>
            <person name="Spring S."/>
            <person name="Schroeder M."/>
            <person name="Brambilla E."/>
            <person name="Klenk H.-P."/>
            <person name="Eisen J.A."/>
        </authorList>
    </citation>
    <scope>NUCLEOTIDE SEQUENCE [LARGE SCALE GENOMIC DNA]</scope>
    <source>
        <strain evidence="7">DSM 15978 / NBRC 107637 / DMS1</strain>
    </source>
</reference>
<dbReference type="RefSeq" id="WP_015323813.1">
    <property type="nucleotide sequence ID" value="NC_019977.1"/>
</dbReference>
<dbReference type="OrthoDB" id="134160at2157"/>
<evidence type="ECO:0000256" key="2">
    <source>
        <dbReference type="ARBA" id="ARBA00012146"/>
    </source>
</evidence>
<comment type="cofactor">
    <cofactor evidence="1">
        <name>Mg(2+)</name>
        <dbReference type="ChEBI" id="CHEBI:18420"/>
    </cofactor>
</comment>
<name>L0KXD2_METHD</name>
<keyword evidence="4" id="KW-0378">Hydrolase</keyword>
<dbReference type="GO" id="GO:0000287">
    <property type="term" value="F:magnesium ion binding"/>
    <property type="evidence" value="ECO:0007669"/>
    <property type="project" value="InterPro"/>
</dbReference>
<dbReference type="EC" id="3.6.1.1" evidence="2"/>
<dbReference type="GO" id="GO:0005737">
    <property type="term" value="C:cytoplasm"/>
    <property type="evidence" value="ECO:0007669"/>
    <property type="project" value="InterPro"/>
</dbReference>
<evidence type="ECO:0000256" key="3">
    <source>
        <dbReference type="ARBA" id="ARBA00022723"/>
    </source>
</evidence>
<dbReference type="GO" id="GO:0006796">
    <property type="term" value="P:phosphate-containing compound metabolic process"/>
    <property type="evidence" value="ECO:0007669"/>
    <property type="project" value="InterPro"/>
</dbReference>
<dbReference type="GO" id="GO:0004427">
    <property type="term" value="F:inorganic diphosphate phosphatase activity"/>
    <property type="evidence" value="ECO:0007669"/>
    <property type="project" value="UniProtKB-EC"/>
</dbReference>
<dbReference type="Pfam" id="PF00719">
    <property type="entry name" value="Pyrophosphatase"/>
    <property type="match status" value="1"/>
</dbReference>
<dbReference type="STRING" id="867904.Metho_0371"/>
<evidence type="ECO:0000313" key="7">
    <source>
        <dbReference type="Proteomes" id="UP000010866"/>
    </source>
</evidence>
<dbReference type="EMBL" id="CP003362">
    <property type="protein sequence ID" value="AGB48644.1"/>
    <property type="molecule type" value="Genomic_DNA"/>
</dbReference>
<dbReference type="InterPro" id="IPR036649">
    <property type="entry name" value="Pyrophosphatase_sf"/>
</dbReference>
<evidence type="ECO:0000256" key="1">
    <source>
        <dbReference type="ARBA" id="ARBA00001946"/>
    </source>
</evidence>
<gene>
    <name evidence="6" type="ordered locus">Metho_0371</name>
</gene>
<dbReference type="KEGG" id="mhz:Metho_0371"/>
<evidence type="ECO:0000256" key="5">
    <source>
        <dbReference type="ARBA" id="ARBA00022842"/>
    </source>
</evidence>
<dbReference type="Proteomes" id="UP000010866">
    <property type="component" value="Chromosome"/>
</dbReference>
<organism evidence="6 7">
    <name type="scientific">Methanomethylovorans hollandica (strain DSM 15978 / NBRC 107637 / DMS1)</name>
    <dbReference type="NCBI Taxonomy" id="867904"/>
    <lineage>
        <taxon>Archaea</taxon>
        <taxon>Methanobacteriati</taxon>
        <taxon>Methanobacteriota</taxon>
        <taxon>Stenosarchaea group</taxon>
        <taxon>Methanomicrobia</taxon>
        <taxon>Methanosarcinales</taxon>
        <taxon>Methanosarcinaceae</taxon>
        <taxon>Methanomethylovorans</taxon>
    </lineage>
</organism>
<evidence type="ECO:0000256" key="4">
    <source>
        <dbReference type="ARBA" id="ARBA00022801"/>
    </source>
</evidence>
<dbReference type="GeneID" id="14407477"/>
<accession>L0KXD2</accession>
<keyword evidence="5" id="KW-0460">Magnesium</keyword>
<keyword evidence="7" id="KW-1185">Reference proteome</keyword>